<dbReference type="Proteomes" id="UP000095751">
    <property type="component" value="Unassembled WGS sequence"/>
</dbReference>
<sequence>MHDVHPFITAVLQYRTIAEPKLGEELGSEELGSILCDSLGLRTRGEGEALGAELVYSTLSLAMMRACCLVSNGALGQLHLGLANGEEFGLKDGLVESEGAGAT</sequence>
<accession>A0A1E7ENS7</accession>
<keyword evidence="2" id="KW-1185">Reference proteome</keyword>
<dbReference type="EMBL" id="KV784385">
    <property type="protein sequence ID" value="OEU07591.1"/>
    <property type="molecule type" value="Genomic_DNA"/>
</dbReference>
<organism evidence="1 2">
    <name type="scientific">Fragilariopsis cylindrus CCMP1102</name>
    <dbReference type="NCBI Taxonomy" id="635003"/>
    <lineage>
        <taxon>Eukaryota</taxon>
        <taxon>Sar</taxon>
        <taxon>Stramenopiles</taxon>
        <taxon>Ochrophyta</taxon>
        <taxon>Bacillariophyta</taxon>
        <taxon>Bacillariophyceae</taxon>
        <taxon>Bacillariophycidae</taxon>
        <taxon>Bacillariales</taxon>
        <taxon>Bacillariaceae</taxon>
        <taxon>Fragilariopsis</taxon>
    </lineage>
</organism>
<proteinExistence type="predicted"/>
<name>A0A1E7ENS7_9STRA</name>
<dbReference type="KEGG" id="fcy:FRACYDRAFT_251012"/>
<evidence type="ECO:0000313" key="1">
    <source>
        <dbReference type="EMBL" id="OEU07591.1"/>
    </source>
</evidence>
<evidence type="ECO:0000313" key="2">
    <source>
        <dbReference type="Proteomes" id="UP000095751"/>
    </source>
</evidence>
<dbReference type="AlphaFoldDB" id="A0A1E7ENS7"/>
<protein>
    <submittedName>
        <fullName evidence="1">Uncharacterized protein</fullName>
    </submittedName>
</protein>
<dbReference type="InParanoid" id="A0A1E7ENS7"/>
<gene>
    <name evidence="1" type="ORF">FRACYDRAFT_251012</name>
</gene>
<reference evidence="1 2" key="1">
    <citation type="submission" date="2016-09" db="EMBL/GenBank/DDBJ databases">
        <title>Extensive genetic diversity and differential bi-allelic expression allows diatom success in the polar Southern Ocean.</title>
        <authorList>
            <consortium name="DOE Joint Genome Institute"/>
            <person name="Mock T."/>
            <person name="Otillar R.P."/>
            <person name="Strauss J."/>
            <person name="Dupont C."/>
            <person name="Frickenhaus S."/>
            <person name="Maumus F."/>
            <person name="Mcmullan M."/>
            <person name="Sanges R."/>
            <person name="Schmutz J."/>
            <person name="Toseland A."/>
            <person name="Valas R."/>
            <person name="Veluchamy A."/>
            <person name="Ward B.J."/>
            <person name="Allen A."/>
            <person name="Barry K."/>
            <person name="Falciatore A."/>
            <person name="Ferrante M."/>
            <person name="Fortunato A.E."/>
            <person name="Gloeckner G."/>
            <person name="Gruber A."/>
            <person name="Hipkin R."/>
            <person name="Janech M."/>
            <person name="Kroth P."/>
            <person name="Leese F."/>
            <person name="Lindquist E."/>
            <person name="Lyon B.R."/>
            <person name="Martin J."/>
            <person name="Mayer C."/>
            <person name="Parker M."/>
            <person name="Quesneville H."/>
            <person name="Raymond J."/>
            <person name="Uhlig C."/>
            <person name="Valentin K.U."/>
            <person name="Worden A.Z."/>
            <person name="Armbrust E.V."/>
            <person name="Bowler C."/>
            <person name="Green B."/>
            <person name="Moulton V."/>
            <person name="Van Oosterhout C."/>
            <person name="Grigoriev I."/>
        </authorList>
    </citation>
    <scope>NUCLEOTIDE SEQUENCE [LARGE SCALE GENOMIC DNA]</scope>
    <source>
        <strain evidence="1 2">CCMP1102</strain>
    </source>
</reference>